<proteinExistence type="predicted"/>
<dbReference type="SUPFAM" id="SSF50156">
    <property type="entry name" value="PDZ domain-like"/>
    <property type="match status" value="3"/>
</dbReference>
<feature type="region of interest" description="Disordered" evidence="3">
    <location>
        <begin position="371"/>
        <end position="456"/>
    </location>
</feature>
<dbReference type="InterPro" id="IPR052074">
    <property type="entry name" value="NonRcpt_TyrProt_Phosphatase"/>
</dbReference>
<evidence type="ECO:0000313" key="7">
    <source>
        <dbReference type="EMBL" id="CAB1430087.1"/>
    </source>
</evidence>
<dbReference type="PROSITE" id="PS50055">
    <property type="entry name" value="TYR_PHOSPHATASE_PTP"/>
    <property type="match status" value="1"/>
</dbReference>
<evidence type="ECO:0000256" key="2">
    <source>
        <dbReference type="ARBA" id="ARBA00023242"/>
    </source>
</evidence>
<evidence type="ECO:0000259" key="6">
    <source>
        <dbReference type="PROSITE" id="PS50106"/>
    </source>
</evidence>
<feature type="domain" description="Tyrosine-protein phosphatase" evidence="4">
    <location>
        <begin position="537"/>
        <end position="791"/>
    </location>
</feature>
<feature type="domain" description="PDZ" evidence="6">
    <location>
        <begin position="42"/>
        <end position="122"/>
    </location>
</feature>
<dbReference type="CDD" id="cd06696">
    <property type="entry name" value="PDZ4_PTPN13-like"/>
    <property type="match status" value="1"/>
</dbReference>
<feature type="domain" description="PDZ" evidence="6">
    <location>
        <begin position="140"/>
        <end position="219"/>
    </location>
</feature>
<dbReference type="GO" id="GO:0036312">
    <property type="term" value="F:phosphatidylinositol 3-kinase regulatory subunit binding"/>
    <property type="evidence" value="ECO:0007669"/>
    <property type="project" value="TreeGrafter"/>
</dbReference>
<dbReference type="Gene3D" id="3.90.190.10">
    <property type="entry name" value="Protein tyrosine phosphatase superfamily"/>
    <property type="match status" value="1"/>
</dbReference>
<dbReference type="Pfam" id="PF00102">
    <property type="entry name" value="Y_phosphatase"/>
    <property type="match status" value="1"/>
</dbReference>
<dbReference type="InterPro" id="IPR001478">
    <property type="entry name" value="PDZ"/>
</dbReference>
<dbReference type="PRINTS" id="PR00700">
    <property type="entry name" value="PRTYPHPHTASE"/>
</dbReference>
<feature type="domain" description="PDZ" evidence="6">
    <location>
        <begin position="271"/>
        <end position="351"/>
    </location>
</feature>
<dbReference type="GO" id="GO:0005737">
    <property type="term" value="C:cytoplasm"/>
    <property type="evidence" value="ECO:0007669"/>
    <property type="project" value="TreeGrafter"/>
</dbReference>
<dbReference type="GO" id="GO:0005634">
    <property type="term" value="C:nucleus"/>
    <property type="evidence" value="ECO:0007669"/>
    <property type="project" value="UniProtKB-SubCell"/>
</dbReference>
<dbReference type="AlphaFoldDB" id="A0A9N7UGL0"/>
<dbReference type="PROSITE" id="PS50106">
    <property type="entry name" value="PDZ"/>
    <property type="match status" value="3"/>
</dbReference>
<dbReference type="SMART" id="SM00194">
    <property type="entry name" value="PTPc"/>
    <property type="match status" value="1"/>
</dbReference>
<organism evidence="7 8">
    <name type="scientific">Pleuronectes platessa</name>
    <name type="common">European plaice</name>
    <dbReference type="NCBI Taxonomy" id="8262"/>
    <lineage>
        <taxon>Eukaryota</taxon>
        <taxon>Metazoa</taxon>
        <taxon>Chordata</taxon>
        <taxon>Craniata</taxon>
        <taxon>Vertebrata</taxon>
        <taxon>Euteleostomi</taxon>
        <taxon>Actinopterygii</taxon>
        <taxon>Neopterygii</taxon>
        <taxon>Teleostei</taxon>
        <taxon>Neoteleostei</taxon>
        <taxon>Acanthomorphata</taxon>
        <taxon>Carangaria</taxon>
        <taxon>Pleuronectiformes</taxon>
        <taxon>Pleuronectoidei</taxon>
        <taxon>Pleuronectidae</taxon>
        <taxon>Pleuronectes</taxon>
    </lineage>
</organism>
<dbReference type="InterPro" id="IPR000387">
    <property type="entry name" value="Tyr_Pase_dom"/>
</dbReference>
<reference evidence="7" key="1">
    <citation type="submission" date="2020-03" db="EMBL/GenBank/DDBJ databases">
        <authorList>
            <person name="Weist P."/>
        </authorList>
    </citation>
    <scope>NUCLEOTIDE SEQUENCE</scope>
</reference>
<name>A0A9N7UGL0_PLEPL</name>
<dbReference type="PROSITE" id="PS50056">
    <property type="entry name" value="TYR_PHOSPHATASE_2"/>
    <property type="match status" value="1"/>
</dbReference>
<evidence type="ECO:0000256" key="1">
    <source>
        <dbReference type="ARBA" id="ARBA00004123"/>
    </source>
</evidence>
<dbReference type="PANTHER" id="PTHR46900">
    <property type="entry name" value="TYROSINE-PROTEIN PHOSPHATASE NON-RECEPTOR TYPE 13"/>
    <property type="match status" value="1"/>
</dbReference>
<dbReference type="InterPro" id="IPR029021">
    <property type="entry name" value="Prot-tyrosine_phosphatase-like"/>
</dbReference>
<dbReference type="SMART" id="SM00404">
    <property type="entry name" value="PTPc_motif"/>
    <property type="match status" value="1"/>
</dbReference>
<keyword evidence="8" id="KW-1185">Reference proteome</keyword>
<evidence type="ECO:0000259" key="4">
    <source>
        <dbReference type="PROSITE" id="PS50055"/>
    </source>
</evidence>
<feature type="domain" description="Tyrosine specific protein phosphatases" evidence="5">
    <location>
        <begin position="713"/>
        <end position="782"/>
    </location>
</feature>
<accession>A0A9N7UGL0</accession>
<evidence type="ECO:0000259" key="5">
    <source>
        <dbReference type="PROSITE" id="PS50056"/>
    </source>
</evidence>
<dbReference type="EMBL" id="CADEAL010001202">
    <property type="protein sequence ID" value="CAB1430087.1"/>
    <property type="molecule type" value="Genomic_DNA"/>
</dbReference>
<dbReference type="PANTHER" id="PTHR46900:SF1">
    <property type="entry name" value="TYROSINE-PROTEIN PHOSPHATASE NON-RECEPTOR TYPE 13"/>
    <property type="match status" value="1"/>
</dbReference>
<sequence>MLSSHSAPSPDPLPPPLPLPLNLTISGNGQDIEEFVPEVELSVSLMKSEKGSLGFTLTKGNDHGCYIHDIVQDPAKSNGQLRPGDRMIMVNDTDVSSMGHTEVVNLVRAAPRLVDLTVGRVLEAPKPPIEAHLLPDICFKDNQEPLGLVLDGGSDSVYGVLFVKDVLPGSPAFNEGSLKPLDLIHYISGAPTQDLTLSENERLLELSLDNLTLKATRDGKPVFPSGQKGFYFLDNISPKVSSGMNGFLTEEESRDTEGLTALCPLEEEIIQLDLDKPQAGGLGFSVIGGERGIFVKSITPGGIAESSGELQVGDRLLKVNEELMTGVSHTKAVTTIRKAKGLVHLIVSRPPDQSPNTYLAYLPINSDMCNENTDLSEDSGVKTKLGSPHDEMKSGGFPPIPPIDYEDDPEQRREAEHSADFSEDTDCDGSSLPEDSPESSRKAEWQEESVDDPRNEKINSYLQMSAGQPEEDEITWGSDELPIENLNSKSREDGPLITEDELTSLPLVKVVPDGQYTGPKLNTVVRMMRGLLEQKVPLQEFENLQNLQPLDDCLIGQTKENKKKNRYKNIVPFDTTRVMLGKDGGYINANFVNMPVKDENFMYIACQGPLPTTLGDFWQMVWEQKSNVIAMMTQEVEGGKVKCQRYWPDTSRTAEMVDDRLQVTLIKDQYLDNFVIRLIELKDVLTNETQRVTHLNYTGWPDHGTPSQPEQLLTFISYMRHVHRSGPIITHCSAGIGRSGTLICIDVVLGLISKDADFDISDVVRNMRLQRQGMVQTEDQYIFCYQVILYVLRCLQAEESISG</sequence>
<dbReference type="Gene3D" id="2.30.42.10">
    <property type="match status" value="3"/>
</dbReference>
<dbReference type="InterPro" id="IPR003595">
    <property type="entry name" value="Tyr_Pase_cat"/>
</dbReference>
<evidence type="ECO:0008006" key="9">
    <source>
        <dbReference type="Google" id="ProtNLM"/>
    </source>
</evidence>
<feature type="compositionally biased region" description="Basic and acidic residues" evidence="3">
    <location>
        <begin position="410"/>
        <end position="420"/>
    </location>
</feature>
<dbReference type="Pfam" id="PF00595">
    <property type="entry name" value="PDZ"/>
    <property type="match status" value="3"/>
</dbReference>
<feature type="compositionally biased region" description="Basic and acidic residues" evidence="3">
    <location>
        <begin position="438"/>
        <end position="456"/>
    </location>
</feature>
<dbReference type="SMART" id="SM00228">
    <property type="entry name" value="PDZ"/>
    <property type="match status" value="3"/>
</dbReference>
<dbReference type="SUPFAM" id="SSF52799">
    <property type="entry name" value="(Phosphotyrosine protein) phosphatases II"/>
    <property type="match status" value="1"/>
</dbReference>
<dbReference type="Proteomes" id="UP001153269">
    <property type="component" value="Unassembled WGS sequence"/>
</dbReference>
<evidence type="ECO:0000256" key="3">
    <source>
        <dbReference type="SAM" id="MobiDB-lite"/>
    </source>
</evidence>
<dbReference type="InterPro" id="IPR036034">
    <property type="entry name" value="PDZ_sf"/>
</dbReference>
<dbReference type="InterPro" id="IPR000242">
    <property type="entry name" value="PTP_cat"/>
</dbReference>
<dbReference type="CDD" id="cd23060">
    <property type="entry name" value="PDZ5_DrPTPN13-like"/>
    <property type="match status" value="1"/>
</dbReference>
<comment type="caution">
    <text evidence="7">The sequence shown here is derived from an EMBL/GenBank/DDBJ whole genome shotgun (WGS) entry which is preliminary data.</text>
</comment>
<gene>
    <name evidence="7" type="ORF">PLEPLA_LOCUS18068</name>
</gene>
<comment type="subcellular location">
    <subcellularLocation>
        <location evidence="1">Nucleus</location>
    </subcellularLocation>
</comment>
<keyword evidence="2" id="KW-0539">Nucleus</keyword>
<evidence type="ECO:0000313" key="8">
    <source>
        <dbReference type="Proteomes" id="UP001153269"/>
    </source>
</evidence>
<protein>
    <recommendedName>
        <fullName evidence="9">Protein tyrosine phosphatase non-receptor type 13</fullName>
    </recommendedName>
</protein>
<dbReference type="GO" id="GO:0004725">
    <property type="term" value="F:protein tyrosine phosphatase activity"/>
    <property type="evidence" value="ECO:0007669"/>
    <property type="project" value="InterPro"/>
</dbReference>